<dbReference type="STRING" id="253628.A0A0D2B7H7"/>
<evidence type="ECO:0000256" key="1">
    <source>
        <dbReference type="SAM" id="MobiDB-lite"/>
    </source>
</evidence>
<dbReference type="HOGENOM" id="CLU_004184_7_2_1"/>
<dbReference type="VEuPathDB" id="FungiDB:PV09_02074"/>
<sequence>MENEINDKFEYSPLKDDSSYGDSNTPGAWGIRLIQLQPPSGQFISCSLIHTSLGATDGHYEALSYVWGKPECTERILVNGKMLSITSNLASALRRLRYPRSPRRLWIDAICINQENVEEKNLQVGRMWAIYALASQVIIDLGEETWNSSLGMNMIQRLANAGNSPQEILDFFNKSSDHKFSVACKGMRDIFDRPWWSRVWIVQEVAVASRAVVICGDRSLMWSDFEKVVEILTDLSFRPEKYVKAYMADIRFLYLPSVHLAPAWSVSTARKRFRVSEEHSLAATMISFKSTHATDPRDHLYGLLRLFSSFQPIVPDYTRTPSSVFMDVVRLSIKSDVGLAIFSALDYGNNRLDLPSWCPDWTAPSPANFPFYMPIFRCTKTKEVNSIFDGRMLTIRGIRLENITKTGSPSSIRMMLPLEEIYEAANSLRPHGMNPLDFTRRVAEFIERLTTIFARERYYTDASATGDLKDRMIAQIYGTWRMRRTLEIASNPGSYTLGVQHLSDKSALGVLNLSKDTQILNIAHGRRIFITENGELGLAPSASQGGDIVVALYGGRTPFCLRPISATGDTSYEIIGDW</sequence>
<dbReference type="OrthoDB" id="194358at2759"/>
<dbReference type="InterPro" id="IPR010730">
    <property type="entry name" value="HET"/>
</dbReference>
<protein>
    <recommendedName>
        <fullName evidence="2">Heterokaryon incompatibility domain-containing protein</fullName>
    </recommendedName>
</protein>
<organism evidence="3 4">
    <name type="scientific">Verruconis gallopava</name>
    <dbReference type="NCBI Taxonomy" id="253628"/>
    <lineage>
        <taxon>Eukaryota</taxon>
        <taxon>Fungi</taxon>
        <taxon>Dikarya</taxon>
        <taxon>Ascomycota</taxon>
        <taxon>Pezizomycotina</taxon>
        <taxon>Dothideomycetes</taxon>
        <taxon>Pleosporomycetidae</taxon>
        <taxon>Venturiales</taxon>
        <taxon>Sympoventuriaceae</taxon>
        <taxon>Verruconis</taxon>
    </lineage>
</organism>
<dbReference type="Proteomes" id="UP000053259">
    <property type="component" value="Unassembled WGS sequence"/>
</dbReference>
<name>A0A0D2B7H7_9PEZI</name>
<reference evidence="3 4" key="1">
    <citation type="submission" date="2015-01" db="EMBL/GenBank/DDBJ databases">
        <title>The Genome Sequence of Ochroconis gallopava CBS43764.</title>
        <authorList>
            <consortium name="The Broad Institute Genomics Platform"/>
            <person name="Cuomo C."/>
            <person name="de Hoog S."/>
            <person name="Gorbushina A."/>
            <person name="Stielow B."/>
            <person name="Teixiera M."/>
            <person name="Abouelleil A."/>
            <person name="Chapman S.B."/>
            <person name="Priest M."/>
            <person name="Young S.K."/>
            <person name="Wortman J."/>
            <person name="Nusbaum C."/>
            <person name="Birren B."/>
        </authorList>
    </citation>
    <scope>NUCLEOTIDE SEQUENCE [LARGE SCALE GENOMIC DNA]</scope>
    <source>
        <strain evidence="3 4">CBS 43764</strain>
    </source>
</reference>
<dbReference type="InterPro" id="IPR052895">
    <property type="entry name" value="HetReg/Transcr_Mod"/>
</dbReference>
<feature type="compositionally biased region" description="Basic and acidic residues" evidence="1">
    <location>
        <begin position="1"/>
        <end position="18"/>
    </location>
</feature>
<dbReference type="RefSeq" id="XP_016217078.1">
    <property type="nucleotide sequence ID" value="XM_016355062.1"/>
</dbReference>
<evidence type="ECO:0000313" key="4">
    <source>
        <dbReference type="Proteomes" id="UP000053259"/>
    </source>
</evidence>
<dbReference type="PANTHER" id="PTHR24148">
    <property type="entry name" value="ANKYRIN REPEAT DOMAIN-CONTAINING PROTEIN 39 HOMOLOG-RELATED"/>
    <property type="match status" value="1"/>
</dbReference>
<dbReference type="AlphaFoldDB" id="A0A0D2B7H7"/>
<evidence type="ECO:0000259" key="2">
    <source>
        <dbReference type="Pfam" id="PF06985"/>
    </source>
</evidence>
<dbReference type="PANTHER" id="PTHR24148:SF64">
    <property type="entry name" value="HETEROKARYON INCOMPATIBILITY DOMAIN-CONTAINING PROTEIN"/>
    <property type="match status" value="1"/>
</dbReference>
<dbReference type="GeneID" id="27310047"/>
<proteinExistence type="predicted"/>
<dbReference type="EMBL" id="KN847533">
    <property type="protein sequence ID" value="KIW07209.1"/>
    <property type="molecule type" value="Genomic_DNA"/>
</dbReference>
<dbReference type="InParanoid" id="A0A0D2B7H7"/>
<keyword evidence="4" id="KW-1185">Reference proteome</keyword>
<gene>
    <name evidence="3" type="ORF">PV09_02074</name>
</gene>
<dbReference type="Pfam" id="PF26639">
    <property type="entry name" value="Het-6_barrel"/>
    <property type="match status" value="1"/>
</dbReference>
<accession>A0A0D2B7H7</accession>
<dbReference type="Pfam" id="PF06985">
    <property type="entry name" value="HET"/>
    <property type="match status" value="1"/>
</dbReference>
<feature type="region of interest" description="Disordered" evidence="1">
    <location>
        <begin position="1"/>
        <end position="20"/>
    </location>
</feature>
<evidence type="ECO:0000313" key="3">
    <source>
        <dbReference type="EMBL" id="KIW07209.1"/>
    </source>
</evidence>
<feature type="domain" description="Heterokaryon incompatibility" evidence="2">
    <location>
        <begin position="60"/>
        <end position="204"/>
    </location>
</feature>